<dbReference type="InterPro" id="IPR050266">
    <property type="entry name" value="AB_hydrolase_sf"/>
</dbReference>
<sequence length="267" mass="28864">MSTTRPALARKELDLAGRRLSYLDSGGTGQPLLALHGHLAEGASFTRLAEELGPDWRVIAPDQRGHGDSDRTPEYSRDGYVDDLIALLEHLAAGPVVALGHSLGGINAMYLAARRPDLIAAMVDVDGPVLMPDGPSPLSFVLSFPYTAPTREELIEGAGPIGPMIARGLRQLPDGAWRLPFHPQDTVDSENAVHGDHWAAWTGSSMPALLINGRKSQALPGETAREMAERRPHTTLVRLDTDHFVQAQDPEGFHRAVREFLDGLGTL</sequence>
<dbReference type="Pfam" id="PF00561">
    <property type="entry name" value="Abhydrolase_1"/>
    <property type="match status" value="1"/>
</dbReference>
<dbReference type="PANTHER" id="PTHR43798">
    <property type="entry name" value="MONOACYLGLYCEROL LIPASE"/>
    <property type="match status" value="1"/>
</dbReference>
<dbReference type="InterPro" id="IPR000073">
    <property type="entry name" value="AB_hydrolase_1"/>
</dbReference>
<dbReference type="GO" id="GO:0016787">
    <property type="term" value="F:hydrolase activity"/>
    <property type="evidence" value="ECO:0007669"/>
    <property type="project" value="UniProtKB-KW"/>
</dbReference>
<dbReference type="PRINTS" id="PR00111">
    <property type="entry name" value="ABHYDROLASE"/>
</dbReference>
<dbReference type="PANTHER" id="PTHR43798:SF33">
    <property type="entry name" value="HYDROLASE, PUTATIVE (AFU_ORTHOLOGUE AFUA_2G14860)-RELATED"/>
    <property type="match status" value="1"/>
</dbReference>
<comment type="caution">
    <text evidence="2">The sequence shown here is derived from an EMBL/GenBank/DDBJ whole genome shotgun (WGS) entry which is preliminary data.</text>
</comment>
<dbReference type="GO" id="GO:0016020">
    <property type="term" value="C:membrane"/>
    <property type="evidence" value="ECO:0007669"/>
    <property type="project" value="TreeGrafter"/>
</dbReference>
<organism evidence="2 3">
    <name type="scientific">Streptomyces mesophilus</name>
    <dbReference type="NCBI Taxonomy" id="1775132"/>
    <lineage>
        <taxon>Bacteria</taxon>
        <taxon>Bacillati</taxon>
        <taxon>Actinomycetota</taxon>
        <taxon>Actinomycetes</taxon>
        <taxon>Kitasatosporales</taxon>
        <taxon>Streptomycetaceae</taxon>
        <taxon>Streptomyces</taxon>
    </lineage>
</organism>
<reference evidence="2 3" key="1">
    <citation type="submission" date="2020-02" db="EMBL/GenBank/DDBJ databases">
        <title>Whole-genome analyses of novel actinobacteria.</title>
        <authorList>
            <person name="Sahin N."/>
            <person name="Tokatli A."/>
        </authorList>
    </citation>
    <scope>NUCLEOTIDE SEQUENCE [LARGE SCALE GENOMIC DNA]</scope>
    <source>
        <strain evidence="2 3">YC504</strain>
    </source>
</reference>
<accession>A0A6G4XLQ6</accession>
<name>A0A6G4XLQ6_9ACTN</name>
<dbReference type="SUPFAM" id="SSF53474">
    <property type="entry name" value="alpha/beta-Hydrolases"/>
    <property type="match status" value="1"/>
</dbReference>
<dbReference type="EMBL" id="JAAKZW010000105">
    <property type="protein sequence ID" value="NGO78509.1"/>
    <property type="molecule type" value="Genomic_DNA"/>
</dbReference>
<evidence type="ECO:0000259" key="1">
    <source>
        <dbReference type="Pfam" id="PF00561"/>
    </source>
</evidence>
<dbReference type="AlphaFoldDB" id="A0A6G4XLQ6"/>
<evidence type="ECO:0000313" key="2">
    <source>
        <dbReference type="EMBL" id="NGO78509.1"/>
    </source>
</evidence>
<feature type="domain" description="AB hydrolase-1" evidence="1">
    <location>
        <begin position="31"/>
        <end position="250"/>
    </location>
</feature>
<dbReference type="InterPro" id="IPR029058">
    <property type="entry name" value="AB_hydrolase_fold"/>
</dbReference>
<proteinExistence type="predicted"/>
<protein>
    <submittedName>
        <fullName evidence="2">Alpha/beta hydrolase</fullName>
    </submittedName>
</protein>
<gene>
    <name evidence="2" type="ORF">G6045_23050</name>
</gene>
<dbReference type="Proteomes" id="UP000481109">
    <property type="component" value="Unassembled WGS sequence"/>
</dbReference>
<keyword evidence="3" id="KW-1185">Reference proteome</keyword>
<dbReference type="RefSeq" id="WP_165333957.1">
    <property type="nucleotide sequence ID" value="NZ_JAAKZW010000105.1"/>
</dbReference>
<keyword evidence="2" id="KW-0378">Hydrolase</keyword>
<dbReference type="Gene3D" id="3.40.50.1820">
    <property type="entry name" value="alpha/beta hydrolase"/>
    <property type="match status" value="1"/>
</dbReference>
<evidence type="ECO:0000313" key="3">
    <source>
        <dbReference type="Proteomes" id="UP000481109"/>
    </source>
</evidence>